<organism evidence="1 2">
    <name type="scientific">Arctium lappa</name>
    <name type="common">Greater burdock</name>
    <name type="synonym">Lappa major</name>
    <dbReference type="NCBI Taxonomy" id="4217"/>
    <lineage>
        <taxon>Eukaryota</taxon>
        <taxon>Viridiplantae</taxon>
        <taxon>Streptophyta</taxon>
        <taxon>Embryophyta</taxon>
        <taxon>Tracheophyta</taxon>
        <taxon>Spermatophyta</taxon>
        <taxon>Magnoliopsida</taxon>
        <taxon>eudicotyledons</taxon>
        <taxon>Gunneridae</taxon>
        <taxon>Pentapetalae</taxon>
        <taxon>asterids</taxon>
        <taxon>campanulids</taxon>
        <taxon>Asterales</taxon>
        <taxon>Asteraceae</taxon>
        <taxon>Carduoideae</taxon>
        <taxon>Cardueae</taxon>
        <taxon>Arctiinae</taxon>
        <taxon>Arctium</taxon>
    </lineage>
</organism>
<evidence type="ECO:0000313" key="1">
    <source>
        <dbReference type="EMBL" id="KAI3758537.1"/>
    </source>
</evidence>
<proteinExistence type="predicted"/>
<evidence type="ECO:0000313" key="2">
    <source>
        <dbReference type="Proteomes" id="UP001055879"/>
    </source>
</evidence>
<dbReference type="Proteomes" id="UP001055879">
    <property type="component" value="Linkage Group LG02"/>
</dbReference>
<reference evidence="1 2" key="2">
    <citation type="journal article" date="2022" name="Mol. Ecol. Resour.">
        <title>The genomes of chicory, endive, great burdock and yacon provide insights into Asteraceae paleo-polyploidization history and plant inulin production.</title>
        <authorList>
            <person name="Fan W."/>
            <person name="Wang S."/>
            <person name="Wang H."/>
            <person name="Wang A."/>
            <person name="Jiang F."/>
            <person name="Liu H."/>
            <person name="Zhao H."/>
            <person name="Xu D."/>
            <person name="Zhang Y."/>
        </authorList>
    </citation>
    <scope>NUCLEOTIDE SEQUENCE [LARGE SCALE GENOMIC DNA]</scope>
    <source>
        <strain evidence="2">cv. Niubang</strain>
    </source>
</reference>
<dbReference type="EMBL" id="CM042048">
    <property type="protein sequence ID" value="KAI3758537.1"/>
    <property type="molecule type" value="Genomic_DNA"/>
</dbReference>
<keyword evidence="2" id="KW-1185">Reference proteome</keyword>
<name>A0ACB9EI97_ARCLA</name>
<sequence>MDADGKRPPPKTDGERKMRQTEMKALSTLLLVIPNEYQHQFCNRTNAQILWNALEKRFSGTKSTKRNQKAILKQQYENFMSTKNESMTQTFDRFNKLIGELATVGVQIDQDDNDQLENKELDDLYNDLRVFEAEVEAKKRPCGYSYNAALLSSSTDYAANTKSVSVAYGLKQDGSNDSILEAFLATHANSTLINDDLEQINADDLEEMDIKWQMAMLTMRVKRFIKRTGRNNFAQKREDGIGFDKSKVECYKCHKLGHFERECKPSTITVH</sequence>
<gene>
    <name evidence="1" type="ORF">L6452_06103</name>
</gene>
<protein>
    <submittedName>
        <fullName evidence="1">Uncharacterized protein</fullName>
    </submittedName>
</protein>
<accession>A0ACB9EI97</accession>
<reference evidence="2" key="1">
    <citation type="journal article" date="2022" name="Mol. Ecol. Resour.">
        <title>The genomes of chicory, endive, great burdock and yacon provide insights into Asteraceae palaeo-polyploidization history and plant inulin production.</title>
        <authorList>
            <person name="Fan W."/>
            <person name="Wang S."/>
            <person name="Wang H."/>
            <person name="Wang A."/>
            <person name="Jiang F."/>
            <person name="Liu H."/>
            <person name="Zhao H."/>
            <person name="Xu D."/>
            <person name="Zhang Y."/>
        </authorList>
    </citation>
    <scope>NUCLEOTIDE SEQUENCE [LARGE SCALE GENOMIC DNA]</scope>
    <source>
        <strain evidence="2">cv. Niubang</strain>
    </source>
</reference>
<comment type="caution">
    <text evidence="1">The sequence shown here is derived from an EMBL/GenBank/DDBJ whole genome shotgun (WGS) entry which is preliminary data.</text>
</comment>